<name>A0A841GIS1_9GAMM</name>
<evidence type="ECO:0000313" key="5">
    <source>
        <dbReference type="EMBL" id="MBB6054402.1"/>
    </source>
</evidence>
<dbReference type="Gene3D" id="3.40.1580.20">
    <property type="entry name" value="Syd protein"/>
    <property type="match status" value="1"/>
</dbReference>
<sequence length="193" mass="21787">MTDQVICALSDVFARWFAYQAQRGIRVCCPADENRPSPCRYDVEDPERWRPWSRPQPVSLQNIASALECEFHPAIHDYYGHGFAGPVTASFKGLAVTLVQSWNEEDFERLQQNLVAHVLMLRRLKLPITLFLATVPDESRVISLDNETGEVVLEQLGQKKRWVLAESLPAFLQRLSPLPQPAVTPVAPVNLPA</sequence>
<reference evidence="5 6" key="1">
    <citation type="submission" date="2020-08" db="EMBL/GenBank/DDBJ databases">
        <title>Genomic Encyclopedia of Type Strains, Phase IV (KMG-IV): sequencing the most valuable type-strain genomes for metagenomic binning, comparative biology and taxonomic classification.</title>
        <authorList>
            <person name="Goeker M."/>
        </authorList>
    </citation>
    <scope>NUCLEOTIDE SEQUENCE [LARGE SCALE GENOMIC DNA]</scope>
    <source>
        <strain evidence="5 6">DSM 22975</strain>
    </source>
</reference>
<dbReference type="EMBL" id="JACHGR010000001">
    <property type="protein sequence ID" value="MBB6054402.1"/>
    <property type="molecule type" value="Genomic_DNA"/>
</dbReference>
<dbReference type="Proteomes" id="UP000585721">
    <property type="component" value="Unassembled WGS sequence"/>
</dbReference>
<keyword evidence="6" id="KW-1185">Reference proteome</keyword>
<dbReference type="NCBIfam" id="NF003439">
    <property type="entry name" value="PRK04968.1"/>
    <property type="match status" value="1"/>
</dbReference>
<evidence type="ECO:0000256" key="1">
    <source>
        <dbReference type="ARBA" id="ARBA00022475"/>
    </source>
</evidence>
<organism evidence="5 6">
    <name type="scientific">Tolumonas osonensis</name>
    <dbReference type="NCBI Taxonomy" id="675874"/>
    <lineage>
        <taxon>Bacteria</taxon>
        <taxon>Pseudomonadati</taxon>
        <taxon>Pseudomonadota</taxon>
        <taxon>Gammaproteobacteria</taxon>
        <taxon>Aeromonadales</taxon>
        <taxon>Aeromonadaceae</taxon>
        <taxon>Tolumonas</taxon>
    </lineage>
</organism>
<comment type="similarity">
    <text evidence="4">Belongs to the Syd family.</text>
</comment>
<proteinExistence type="inferred from homology"/>
<dbReference type="InterPro" id="IPR038228">
    <property type="entry name" value="Syd_sf"/>
</dbReference>
<dbReference type="GO" id="GO:0009898">
    <property type="term" value="C:cytoplasmic side of plasma membrane"/>
    <property type="evidence" value="ECO:0007669"/>
    <property type="project" value="InterPro"/>
</dbReference>
<keyword evidence="3 4" id="KW-0472">Membrane</keyword>
<keyword evidence="2 4" id="KW-0997">Cell inner membrane</keyword>
<dbReference type="HAMAP" id="MF_01104">
    <property type="entry name" value="Syd"/>
    <property type="match status" value="1"/>
</dbReference>
<comment type="function">
    <text evidence="4">Interacts with the SecY protein in vivo. May bind preferentially to an uncomplexed state of SecY, thus functioning either as a chelating agent for excess SecY in the cell or as a regulatory factor that negatively controls the translocase function.</text>
</comment>
<protein>
    <recommendedName>
        <fullName evidence="4">Protein Syd</fullName>
    </recommendedName>
</protein>
<dbReference type="RefSeq" id="WP_188025214.1">
    <property type="nucleotide sequence ID" value="NZ_JACHGR010000001.1"/>
</dbReference>
<gene>
    <name evidence="4" type="primary">syd</name>
    <name evidence="5" type="ORF">HNR75_000267</name>
</gene>
<comment type="subcellular location">
    <subcellularLocation>
        <location evidence="4">Cell inner membrane</location>
        <topology evidence="4">Peripheral membrane protein</topology>
        <orientation evidence="4">Cytoplasmic side</orientation>
    </subcellularLocation>
    <text evidence="4">Loosely associated with the cytoplasmic side of the inner membrane, probably via SecY.</text>
</comment>
<evidence type="ECO:0000256" key="2">
    <source>
        <dbReference type="ARBA" id="ARBA00022519"/>
    </source>
</evidence>
<dbReference type="CDD" id="cd16323">
    <property type="entry name" value="Syd"/>
    <property type="match status" value="1"/>
</dbReference>
<dbReference type="Pfam" id="PF07348">
    <property type="entry name" value="Syd"/>
    <property type="match status" value="1"/>
</dbReference>
<evidence type="ECO:0000313" key="6">
    <source>
        <dbReference type="Proteomes" id="UP000585721"/>
    </source>
</evidence>
<comment type="caution">
    <text evidence="5">The sequence shown here is derived from an EMBL/GenBank/DDBJ whole genome shotgun (WGS) entry which is preliminary data.</text>
</comment>
<keyword evidence="1 4" id="KW-1003">Cell membrane</keyword>
<evidence type="ECO:0000256" key="3">
    <source>
        <dbReference type="ARBA" id="ARBA00023136"/>
    </source>
</evidence>
<dbReference type="InterPro" id="IPR009948">
    <property type="entry name" value="Syd"/>
</dbReference>
<evidence type="ECO:0000256" key="4">
    <source>
        <dbReference type="HAMAP-Rule" id="MF_01104"/>
    </source>
</evidence>
<dbReference type="AlphaFoldDB" id="A0A841GIS1"/>
<accession>A0A841GIS1</accession>